<dbReference type="InterPro" id="IPR050464">
    <property type="entry name" value="Zeta_carotene_desat/Oxidored"/>
</dbReference>
<accession>A0A3E0DK03</accession>
<dbReference type="Proteomes" id="UP000256542">
    <property type="component" value="Unassembled WGS sequence"/>
</dbReference>
<comment type="caution">
    <text evidence="2">The sequence shown here is derived from an EMBL/GenBank/DDBJ whole genome shotgun (WGS) entry which is preliminary data.</text>
</comment>
<dbReference type="EMBL" id="QUNG01000009">
    <property type="protein sequence ID" value="REG82397.1"/>
    <property type="molecule type" value="Genomic_DNA"/>
</dbReference>
<organism evidence="2 3">
    <name type="scientific">Marinomonas pollencensis</name>
    <dbReference type="NCBI Taxonomy" id="491954"/>
    <lineage>
        <taxon>Bacteria</taxon>
        <taxon>Pseudomonadati</taxon>
        <taxon>Pseudomonadota</taxon>
        <taxon>Gammaproteobacteria</taxon>
        <taxon>Oceanospirillales</taxon>
        <taxon>Oceanospirillaceae</taxon>
        <taxon>Marinomonas</taxon>
    </lineage>
</organism>
<evidence type="ECO:0000259" key="1">
    <source>
        <dbReference type="Pfam" id="PF01593"/>
    </source>
</evidence>
<evidence type="ECO:0000313" key="3">
    <source>
        <dbReference type="Proteomes" id="UP000256542"/>
    </source>
</evidence>
<dbReference type="PANTHER" id="PTHR42923:SF17">
    <property type="entry name" value="AMINE OXIDASE DOMAIN-CONTAINING PROTEIN"/>
    <property type="match status" value="1"/>
</dbReference>
<dbReference type="SUPFAM" id="SSF51905">
    <property type="entry name" value="FAD/NAD(P)-binding domain"/>
    <property type="match status" value="1"/>
</dbReference>
<dbReference type="AlphaFoldDB" id="A0A3E0DK03"/>
<dbReference type="PANTHER" id="PTHR42923">
    <property type="entry name" value="PROTOPORPHYRINOGEN OXIDASE"/>
    <property type="match status" value="1"/>
</dbReference>
<keyword evidence="3" id="KW-1185">Reference proteome</keyword>
<dbReference type="Gene3D" id="3.90.660.20">
    <property type="entry name" value="Protoporphyrinogen oxidase, mitochondrial, domain 2"/>
    <property type="match status" value="1"/>
</dbReference>
<protein>
    <submittedName>
        <fullName evidence="2">Putative NAD/FAD-binding protein</fullName>
    </submittedName>
</protein>
<name>A0A3E0DK03_9GAMM</name>
<dbReference type="OrthoDB" id="20837at2"/>
<dbReference type="InterPro" id="IPR036188">
    <property type="entry name" value="FAD/NAD-bd_sf"/>
</dbReference>
<evidence type="ECO:0000313" key="2">
    <source>
        <dbReference type="EMBL" id="REG82397.1"/>
    </source>
</evidence>
<proteinExistence type="predicted"/>
<dbReference type="Gene3D" id="1.10.3110.10">
    <property type="entry name" value="protoporphyrinogen ix oxidase, domain 3"/>
    <property type="match status" value="1"/>
</dbReference>
<dbReference type="GO" id="GO:0016491">
    <property type="term" value="F:oxidoreductase activity"/>
    <property type="evidence" value="ECO:0007669"/>
    <property type="project" value="InterPro"/>
</dbReference>
<dbReference type="InterPro" id="IPR002937">
    <property type="entry name" value="Amino_oxidase"/>
</dbReference>
<sequence>MKIAIIGSGISGLTSAYLLNKKHQITVFESALKIGGHTATAQVSEGRSQRGIDTGFIVFNDWTYPNFIRLMDELGVASTPTEMSFSVSCQKTGLEYGGNSLNTLFAQRRNLFNWSYLGMLKDIMRFNKEAIQDLESGQLEEGISLAEYLAKKHYGARFASHYLIPMGSAIWSATLAEMMDFPLVFFVRFFKNHGLLSVNNRPQWRVIKGGSSAYLAPLVASFKDSIRTNSRIKKVTRSVDSVSLYFEHGEVERFDQVIFACHSDQALALLADASEDEHAILSAIPYRNNEVVLHTDTRLLPAAKLAWSSWNYQLGVQPSQAATLSYNMNILQGFDSETSYIVTLNQTEMIDARKILGRYQYAHPTFTLSGIEAQQRWHEINGVNNTWFCGAYWRNGFHEDGCWSGVRVANGLGVQW</sequence>
<dbReference type="Gene3D" id="3.50.50.60">
    <property type="entry name" value="FAD/NAD(P)-binding domain"/>
    <property type="match status" value="1"/>
</dbReference>
<dbReference type="RefSeq" id="WP_115898332.1">
    <property type="nucleotide sequence ID" value="NZ_QUNG01000009.1"/>
</dbReference>
<reference evidence="2 3" key="1">
    <citation type="submission" date="2018-08" db="EMBL/GenBank/DDBJ databases">
        <title>Genomic Encyclopedia of Type Strains, Phase III (KMG-III): the genomes of soil and plant-associated and newly described type strains.</title>
        <authorList>
            <person name="Whitman W."/>
        </authorList>
    </citation>
    <scope>NUCLEOTIDE SEQUENCE [LARGE SCALE GENOMIC DNA]</scope>
    <source>
        <strain evidence="2 3">CECT 7375</strain>
    </source>
</reference>
<gene>
    <name evidence="2" type="ORF">DFP81_10956</name>
</gene>
<dbReference type="Pfam" id="PF01593">
    <property type="entry name" value="Amino_oxidase"/>
    <property type="match status" value="1"/>
</dbReference>
<feature type="domain" description="Amine oxidase" evidence="1">
    <location>
        <begin position="10"/>
        <end position="299"/>
    </location>
</feature>